<evidence type="ECO:0000259" key="2">
    <source>
        <dbReference type="Pfam" id="PF00144"/>
    </source>
</evidence>
<dbReference type="AlphaFoldDB" id="G4MZJ0"/>
<evidence type="ECO:0000313" key="3">
    <source>
        <dbReference type="EMBL" id="EHA54549.1"/>
    </source>
</evidence>
<dbReference type="RefSeq" id="XP_003714356.1">
    <property type="nucleotide sequence ID" value="XM_003714308.1"/>
</dbReference>
<keyword evidence="4" id="KW-1185">Reference proteome</keyword>
<dbReference type="SUPFAM" id="SSF56601">
    <property type="entry name" value="beta-lactamase/transpeptidase-like"/>
    <property type="match status" value="1"/>
</dbReference>
<organism evidence="3 4">
    <name type="scientific">Pyricularia oryzae (strain 70-15 / ATCC MYA-4617 / FGSC 8958)</name>
    <name type="common">Rice blast fungus</name>
    <name type="synonym">Magnaporthe oryzae</name>
    <dbReference type="NCBI Taxonomy" id="242507"/>
    <lineage>
        <taxon>Eukaryota</taxon>
        <taxon>Fungi</taxon>
        <taxon>Dikarya</taxon>
        <taxon>Ascomycota</taxon>
        <taxon>Pezizomycotina</taxon>
        <taxon>Sordariomycetes</taxon>
        <taxon>Sordariomycetidae</taxon>
        <taxon>Magnaporthales</taxon>
        <taxon>Pyriculariaceae</taxon>
        <taxon>Pyricularia</taxon>
    </lineage>
</organism>
<dbReference type="InParanoid" id="G4MZJ0"/>
<feature type="domain" description="Beta-lactamase-related" evidence="2">
    <location>
        <begin position="154"/>
        <end position="281"/>
    </location>
</feature>
<proteinExistence type="inferred from homology"/>
<evidence type="ECO:0000313" key="4">
    <source>
        <dbReference type="Proteomes" id="UP000009058"/>
    </source>
</evidence>
<dbReference type="InterPro" id="IPR050491">
    <property type="entry name" value="AmpC-like"/>
</dbReference>
<comment type="similarity">
    <text evidence="1">Belongs to the peptidase S12 family.</text>
</comment>
<reference key="2">
    <citation type="submission" date="2011-05" db="EMBL/GenBank/DDBJ databases">
        <title>The Genome Sequence of Magnaporthe oryzae 70-15.</title>
        <authorList>
            <consortium name="The Broad Institute Genome Sequencing Platform"/>
            <person name="Ma L.-J."/>
            <person name="Dead R."/>
            <person name="Young S.K."/>
            <person name="Zeng Q."/>
            <person name="Gargeya S."/>
            <person name="Fitzgerald M."/>
            <person name="Haas B."/>
            <person name="Abouelleil A."/>
            <person name="Alvarado L."/>
            <person name="Arachchi H.M."/>
            <person name="Berlin A."/>
            <person name="Brown A."/>
            <person name="Chapman S.B."/>
            <person name="Chen Z."/>
            <person name="Dunbar C."/>
            <person name="Freedman E."/>
            <person name="Gearin G."/>
            <person name="Gellesch M."/>
            <person name="Goldberg J."/>
            <person name="Griggs A."/>
            <person name="Gujja S."/>
            <person name="Heiman D."/>
            <person name="Howarth C."/>
            <person name="Larson L."/>
            <person name="Lui A."/>
            <person name="MacDonald P.J.P."/>
            <person name="Mehta T."/>
            <person name="Montmayeur A."/>
            <person name="Murphy C."/>
            <person name="Neiman D."/>
            <person name="Pearson M."/>
            <person name="Priest M."/>
            <person name="Roberts A."/>
            <person name="Saif S."/>
            <person name="Shea T."/>
            <person name="Shenoy N."/>
            <person name="Sisk P."/>
            <person name="Stolte C."/>
            <person name="Sykes S."/>
            <person name="Yandava C."/>
            <person name="Wortman J."/>
            <person name="Nusbaum C."/>
            <person name="Birren B."/>
        </authorList>
    </citation>
    <scope>NUCLEOTIDE SEQUENCE</scope>
    <source>
        <strain>70-15</strain>
    </source>
</reference>
<accession>G4MZJ0</accession>
<reference evidence="3 4" key="1">
    <citation type="journal article" date="2005" name="Nature">
        <title>The genome sequence of the rice blast fungus Magnaporthe grisea.</title>
        <authorList>
            <person name="Dean R.A."/>
            <person name="Talbot N.J."/>
            <person name="Ebbole D.J."/>
            <person name="Farman M.L."/>
            <person name="Mitchell T.K."/>
            <person name="Orbach M.J."/>
            <person name="Thon M."/>
            <person name="Kulkarni R."/>
            <person name="Xu J.R."/>
            <person name="Pan H."/>
            <person name="Read N.D."/>
            <person name="Lee Y.H."/>
            <person name="Carbone I."/>
            <person name="Brown D."/>
            <person name="Oh Y.Y."/>
            <person name="Donofrio N."/>
            <person name="Jeong J.S."/>
            <person name="Soanes D.M."/>
            <person name="Djonovic S."/>
            <person name="Kolomiets E."/>
            <person name="Rehmeyer C."/>
            <person name="Li W."/>
            <person name="Harding M."/>
            <person name="Kim S."/>
            <person name="Lebrun M.H."/>
            <person name="Bohnert H."/>
            <person name="Coughlan S."/>
            <person name="Butler J."/>
            <person name="Calvo S."/>
            <person name="Ma L.J."/>
            <person name="Nicol R."/>
            <person name="Purcell S."/>
            <person name="Nusbaum C."/>
            <person name="Galagan J.E."/>
            <person name="Birren B.W."/>
        </authorList>
    </citation>
    <scope>NUCLEOTIDE SEQUENCE [LARGE SCALE GENOMIC DNA]</scope>
    <source>
        <strain evidence="4">70-15 / ATCC MYA-4617 / FGSC 8958</strain>
    </source>
</reference>
<dbReference type="Gene3D" id="3.40.710.10">
    <property type="entry name" value="DD-peptidase/beta-lactamase superfamily"/>
    <property type="match status" value="1"/>
</dbReference>
<dbReference type="InterPro" id="IPR012338">
    <property type="entry name" value="Beta-lactam/transpept-like"/>
</dbReference>
<dbReference type="EMBL" id="CM001232">
    <property type="protein sequence ID" value="EHA54549.1"/>
    <property type="molecule type" value="Genomic_DNA"/>
</dbReference>
<dbReference type="PANTHER" id="PTHR46825">
    <property type="entry name" value="D-ALANYL-D-ALANINE-CARBOXYPEPTIDASE/ENDOPEPTIDASE AMPH"/>
    <property type="match status" value="1"/>
</dbReference>
<dbReference type="OrthoDB" id="5946976at2759"/>
<dbReference type="Proteomes" id="UP000009058">
    <property type="component" value="Chromosome 2"/>
</dbReference>
<dbReference type="InterPro" id="IPR001466">
    <property type="entry name" value="Beta-lactam-related"/>
</dbReference>
<dbReference type="Pfam" id="PF00144">
    <property type="entry name" value="Beta-lactamase"/>
    <property type="match status" value="1"/>
</dbReference>
<dbReference type="PANTHER" id="PTHR46825:SF9">
    <property type="entry name" value="BETA-LACTAMASE-RELATED DOMAIN-CONTAINING PROTEIN"/>
    <property type="match status" value="1"/>
</dbReference>
<sequence>MGRQYYAVPVYMLPCLPPRSIDVVIRCQTRHPKPLRSALGSAEAFGMQTSRDRDLGISDYIIHVLGAWSTRQPYFVEIYRALPFGSKMLIESITPEWWEPFFPYLVQYGSRDKESNVGARPRRHLHRGIVDQGSHSCGNWDPRRRKQGQLGHFVKDVLPAFNSRGKTLQEHVTLTDILSHRTDMSWADNLWLGTESNVLISGANVIKFINNQTLLAPFRAQFGYSNLCYELAGYLIDALNGQSYFDFVKSRLLDPLGMSRTFLQTPPADVDNNSVCYNTLGDKSTAPITCAKTRTDRDWLI</sequence>
<dbReference type="KEGG" id="mgr:MGG_11214"/>
<dbReference type="GeneID" id="5051182"/>
<gene>
    <name evidence="3" type="ORF">MGG_11214</name>
</gene>
<name>G4MZJ0_PYRO7</name>
<dbReference type="VEuPathDB" id="FungiDB:MGG_11214"/>
<evidence type="ECO:0000256" key="1">
    <source>
        <dbReference type="ARBA" id="ARBA00038215"/>
    </source>
</evidence>
<dbReference type="HOGENOM" id="CLU_924603_0_0_1"/>
<protein>
    <recommendedName>
        <fullName evidence="2">Beta-lactamase-related domain-containing protein</fullName>
    </recommendedName>
</protein>
<dbReference type="eggNOG" id="ENOG502QQBX">
    <property type="taxonomic scope" value="Eukaryota"/>
</dbReference>